<comment type="caution">
    <text evidence="1">The sequence shown here is derived from an EMBL/GenBank/DDBJ whole genome shotgun (WGS) entry which is preliminary data.</text>
</comment>
<dbReference type="AlphaFoldDB" id="A0A397SNQ5"/>
<organism evidence="1 2">
    <name type="scientific">Glomus cerebriforme</name>
    <dbReference type="NCBI Taxonomy" id="658196"/>
    <lineage>
        <taxon>Eukaryota</taxon>
        <taxon>Fungi</taxon>
        <taxon>Fungi incertae sedis</taxon>
        <taxon>Mucoromycota</taxon>
        <taxon>Glomeromycotina</taxon>
        <taxon>Glomeromycetes</taxon>
        <taxon>Glomerales</taxon>
        <taxon>Glomeraceae</taxon>
        <taxon>Glomus</taxon>
    </lineage>
</organism>
<dbReference type="Proteomes" id="UP000265703">
    <property type="component" value="Unassembled WGS sequence"/>
</dbReference>
<protein>
    <submittedName>
        <fullName evidence="1">Uncharacterized protein</fullName>
    </submittedName>
</protein>
<dbReference type="EMBL" id="QKYT01000300">
    <property type="protein sequence ID" value="RIA87628.1"/>
    <property type="molecule type" value="Genomic_DNA"/>
</dbReference>
<evidence type="ECO:0000313" key="2">
    <source>
        <dbReference type="Proteomes" id="UP000265703"/>
    </source>
</evidence>
<proteinExistence type="predicted"/>
<gene>
    <name evidence="1" type="ORF">C1645_827512</name>
</gene>
<name>A0A397SNQ5_9GLOM</name>
<evidence type="ECO:0000313" key="1">
    <source>
        <dbReference type="EMBL" id="RIA87628.1"/>
    </source>
</evidence>
<accession>A0A397SNQ5</accession>
<dbReference type="OrthoDB" id="2394084at2759"/>
<sequence>MKTFTKLNGYKFIIIILEPNIGTSPGPRYQATCDLEHNEVIAEELLKDIPFQPFFIERLQINLIKEKRNQLLGISNWFEWSWPLTGNMLVVFKQETSQILVLGSIFPKRSGKTTIKNNRETKPNISIPKIPEILIYHLANETVQELLFYYNLG</sequence>
<keyword evidence="2" id="KW-1185">Reference proteome</keyword>
<reference evidence="1 2" key="1">
    <citation type="submission" date="2018-06" db="EMBL/GenBank/DDBJ databases">
        <title>Comparative genomics reveals the genomic features of Rhizophagus irregularis, R. cerebriforme, R. diaphanum and Gigaspora rosea, and their symbiotic lifestyle signature.</title>
        <authorList>
            <person name="Morin E."/>
            <person name="San Clemente H."/>
            <person name="Chen E.C.H."/>
            <person name="De La Providencia I."/>
            <person name="Hainaut M."/>
            <person name="Kuo A."/>
            <person name="Kohler A."/>
            <person name="Murat C."/>
            <person name="Tang N."/>
            <person name="Roy S."/>
            <person name="Loubradou J."/>
            <person name="Henrissat B."/>
            <person name="Grigoriev I.V."/>
            <person name="Corradi N."/>
            <person name="Roux C."/>
            <person name="Martin F.M."/>
        </authorList>
    </citation>
    <scope>NUCLEOTIDE SEQUENCE [LARGE SCALE GENOMIC DNA]</scope>
    <source>
        <strain evidence="1 2">DAOM 227022</strain>
    </source>
</reference>